<protein>
    <submittedName>
        <fullName evidence="2">Uncharacterized protein</fullName>
    </submittedName>
</protein>
<accession>A0A0A9DB79</accession>
<keyword evidence="1" id="KW-0812">Transmembrane</keyword>
<reference evidence="2" key="1">
    <citation type="submission" date="2014-09" db="EMBL/GenBank/DDBJ databases">
        <authorList>
            <person name="Magalhaes I.L.F."/>
            <person name="Oliveira U."/>
            <person name="Santos F.R."/>
            <person name="Vidigal T.H.D.A."/>
            <person name="Brescovit A.D."/>
            <person name="Santos A.J."/>
        </authorList>
    </citation>
    <scope>NUCLEOTIDE SEQUENCE</scope>
    <source>
        <tissue evidence="2">Shoot tissue taken approximately 20 cm above the soil surface</tissue>
    </source>
</reference>
<dbReference type="EMBL" id="GBRH01212051">
    <property type="protein sequence ID" value="JAD85844.1"/>
    <property type="molecule type" value="Transcribed_RNA"/>
</dbReference>
<organism evidence="2">
    <name type="scientific">Arundo donax</name>
    <name type="common">Giant reed</name>
    <name type="synonym">Donax arundinaceus</name>
    <dbReference type="NCBI Taxonomy" id="35708"/>
    <lineage>
        <taxon>Eukaryota</taxon>
        <taxon>Viridiplantae</taxon>
        <taxon>Streptophyta</taxon>
        <taxon>Embryophyta</taxon>
        <taxon>Tracheophyta</taxon>
        <taxon>Spermatophyta</taxon>
        <taxon>Magnoliopsida</taxon>
        <taxon>Liliopsida</taxon>
        <taxon>Poales</taxon>
        <taxon>Poaceae</taxon>
        <taxon>PACMAD clade</taxon>
        <taxon>Arundinoideae</taxon>
        <taxon>Arundineae</taxon>
        <taxon>Arundo</taxon>
    </lineage>
</organism>
<evidence type="ECO:0000313" key="2">
    <source>
        <dbReference type="EMBL" id="JAD85844.1"/>
    </source>
</evidence>
<keyword evidence="1" id="KW-0472">Membrane</keyword>
<sequence>MFEKKNNYTSWFCYASEKKRRPKVAAVCHCMMYTLHTFWYFVDESWNSFSSHNLNYSNGSKS</sequence>
<feature type="transmembrane region" description="Helical" evidence="1">
    <location>
        <begin position="24"/>
        <end position="42"/>
    </location>
</feature>
<name>A0A0A9DB79_ARUDO</name>
<evidence type="ECO:0000256" key="1">
    <source>
        <dbReference type="SAM" id="Phobius"/>
    </source>
</evidence>
<reference evidence="2" key="2">
    <citation type="journal article" date="2015" name="Data Brief">
        <title>Shoot transcriptome of the giant reed, Arundo donax.</title>
        <authorList>
            <person name="Barrero R.A."/>
            <person name="Guerrero F.D."/>
            <person name="Moolhuijzen P."/>
            <person name="Goolsby J.A."/>
            <person name="Tidwell J."/>
            <person name="Bellgard S.E."/>
            <person name="Bellgard M.I."/>
        </authorList>
    </citation>
    <scope>NUCLEOTIDE SEQUENCE</scope>
    <source>
        <tissue evidence="2">Shoot tissue taken approximately 20 cm above the soil surface</tissue>
    </source>
</reference>
<keyword evidence="1" id="KW-1133">Transmembrane helix</keyword>
<dbReference type="AlphaFoldDB" id="A0A0A9DB79"/>
<proteinExistence type="predicted"/>